<protein>
    <recommendedName>
        <fullName evidence="2">ATP synthase beta subunit</fullName>
    </recommendedName>
</protein>
<sequence>MKLTPVDCLKLSKSRTSRQGIERPIESCTKYYNRVLSTGDIGRLNSFNGLVGQVVD</sequence>
<comment type="caution">
    <text evidence="1">The sequence shown here is derived from an EMBL/GenBank/DDBJ whole genome shotgun (WGS) entry which is preliminary data.</text>
</comment>
<name>A0AAW2Q0G3_SESRA</name>
<evidence type="ECO:0008006" key="2">
    <source>
        <dbReference type="Google" id="ProtNLM"/>
    </source>
</evidence>
<evidence type="ECO:0000313" key="1">
    <source>
        <dbReference type="EMBL" id="KAL0361233.1"/>
    </source>
</evidence>
<gene>
    <name evidence="1" type="ORF">Sradi_3807800</name>
</gene>
<reference evidence="1" key="2">
    <citation type="journal article" date="2024" name="Plant">
        <title>Genomic evolution and insights into agronomic trait innovations of Sesamum species.</title>
        <authorList>
            <person name="Miao H."/>
            <person name="Wang L."/>
            <person name="Qu L."/>
            <person name="Liu H."/>
            <person name="Sun Y."/>
            <person name="Le M."/>
            <person name="Wang Q."/>
            <person name="Wei S."/>
            <person name="Zheng Y."/>
            <person name="Lin W."/>
            <person name="Duan Y."/>
            <person name="Cao H."/>
            <person name="Xiong S."/>
            <person name="Wang X."/>
            <person name="Wei L."/>
            <person name="Li C."/>
            <person name="Ma Q."/>
            <person name="Ju M."/>
            <person name="Zhao R."/>
            <person name="Li G."/>
            <person name="Mu C."/>
            <person name="Tian Q."/>
            <person name="Mei H."/>
            <person name="Zhang T."/>
            <person name="Gao T."/>
            <person name="Zhang H."/>
        </authorList>
    </citation>
    <scope>NUCLEOTIDE SEQUENCE</scope>
    <source>
        <strain evidence="1">G02</strain>
    </source>
</reference>
<accession>A0AAW2Q0G3</accession>
<dbReference type="AlphaFoldDB" id="A0AAW2Q0G3"/>
<proteinExistence type="predicted"/>
<dbReference type="EMBL" id="JACGWJ010000016">
    <property type="protein sequence ID" value="KAL0361233.1"/>
    <property type="molecule type" value="Genomic_DNA"/>
</dbReference>
<organism evidence="1">
    <name type="scientific">Sesamum radiatum</name>
    <name type="common">Black benniseed</name>
    <dbReference type="NCBI Taxonomy" id="300843"/>
    <lineage>
        <taxon>Eukaryota</taxon>
        <taxon>Viridiplantae</taxon>
        <taxon>Streptophyta</taxon>
        <taxon>Embryophyta</taxon>
        <taxon>Tracheophyta</taxon>
        <taxon>Spermatophyta</taxon>
        <taxon>Magnoliopsida</taxon>
        <taxon>eudicotyledons</taxon>
        <taxon>Gunneridae</taxon>
        <taxon>Pentapetalae</taxon>
        <taxon>asterids</taxon>
        <taxon>lamiids</taxon>
        <taxon>Lamiales</taxon>
        <taxon>Pedaliaceae</taxon>
        <taxon>Sesamum</taxon>
    </lineage>
</organism>
<reference evidence="1" key="1">
    <citation type="submission" date="2020-06" db="EMBL/GenBank/DDBJ databases">
        <authorList>
            <person name="Li T."/>
            <person name="Hu X."/>
            <person name="Zhang T."/>
            <person name="Song X."/>
            <person name="Zhang H."/>
            <person name="Dai N."/>
            <person name="Sheng W."/>
            <person name="Hou X."/>
            <person name="Wei L."/>
        </authorList>
    </citation>
    <scope>NUCLEOTIDE SEQUENCE</scope>
    <source>
        <strain evidence="1">G02</strain>
        <tissue evidence="1">Leaf</tissue>
    </source>
</reference>